<dbReference type="InterPro" id="IPR008011">
    <property type="entry name" value="Complex1_LYR_dom"/>
</dbReference>
<comment type="caution">
    <text evidence="2">The sequence shown here is derived from an EMBL/GenBank/DDBJ whole genome shotgun (WGS) entry which is preliminary data.</text>
</comment>
<sequence>MNRVPVLHYHQSWVDTWKFGFGFTTSDRRTYAIRRVRDAFREKKNVDDFHEIQSLIYRAKENLEVIQRQFGFYEPLGRFAALVPEEGFLDSEEACWPQIFQLRAV</sequence>
<dbReference type="PANTHER" id="PTHR13166:SF7">
    <property type="entry name" value="LYR MOTIF-CONTAINING PROTEIN 4"/>
    <property type="match status" value="1"/>
</dbReference>
<organism evidence="2 3">
    <name type="scientific">Ranitomeya imitator</name>
    <name type="common">mimic poison frog</name>
    <dbReference type="NCBI Taxonomy" id="111125"/>
    <lineage>
        <taxon>Eukaryota</taxon>
        <taxon>Metazoa</taxon>
        <taxon>Chordata</taxon>
        <taxon>Craniata</taxon>
        <taxon>Vertebrata</taxon>
        <taxon>Euteleostomi</taxon>
        <taxon>Amphibia</taxon>
        <taxon>Batrachia</taxon>
        <taxon>Anura</taxon>
        <taxon>Neobatrachia</taxon>
        <taxon>Hyloidea</taxon>
        <taxon>Dendrobatidae</taxon>
        <taxon>Dendrobatinae</taxon>
        <taxon>Ranitomeya</taxon>
    </lineage>
</organism>
<dbReference type="Proteomes" id="UP001176940">
    <property type="component" value="Unassembled WGS sequence"/>
</dbReference>
<dbReference type="PANTHER" id="PTHR13166">
    <property type="entry name" value="PROTEIN C6ORF149"/>
    <property type="match status" value="1"/>
</dbReference>
<protein>
    <recommendedName>
        <fullName evidence="1">Complex 1 LYR protein domain-containing protein</fullName>
    </recommendedName>
</protein>
<evidence type="ECO:0000313" key="2">
    <source>
        <dbReference type="EMBL" id="CAJ0965168.1"/>
    </source>
</evidence>
<name>A0ABN9MEH5_9NEOB</name>
<gene>
    <name evidence="2" type="ORF">RIMI_LOCUS19987032</name>
</gene>
<evidence type="ECO:0000313" key="3">
    <source>
        <dbReference type="Proteomes" id="UP001176940"/>
    </source>
</evidence>
<dbReference type="Pfam" id="PF05347">
    <property type="entry name" value="Complex1_LYR"/>
    <property type="match status" value="1"/>
</dbReference>
<feature type="domain" description="Complex 1 LYR protein" evidence="1">
    <location>
        <begin position="26"/>
        <end position="65"/>
    </location>
</feature>
<dbReference type="InterPro" id="IPR051522">
    <property type="entry name" value="ISC_assembly_LYR"/>
</dbReference>
<proteinExistence type="predicted"/>
<reference evidence="2" key="1">
    <citation type="submission" date="2023-07" db="EMBL/GenBank/DDBJ databases">
        <authorList>
            <person name="Stuckert A."/>
        </authorList>
    </citation>
    <scope>NUCLEOTIDE SEQUENCE</scope>
</reference>
<keyword evidence="3" id="KW-1185">Reference proteome</keyword>
<evidence type="ECO:0000259" key="1">
    <source>
        <dbReference type="Pfam" id="PF05347"/>
    </source>
</evidence>
<dbReference type="EMBL" id="CAUEEQ010065349">
    <property type="protein sequence ID" value="CAJ0965168.1"/>
    <property type="molecule type" value="Genomic_DNA"/>
</dbReference>
<accession>A0ABN9MEH5</accession>